<sequence>MKTDLKDVTFMIPVRIDSIIRLENLISVVQYLFRHFDCRIMVLEADAYNNGIIKKLLGPKIKYHFIEDYDSTFYRTKYLNIMTEMSTTPFLAIWDADIIISSSQIIEAIGKLRNEKYDIALPYDGKVLDVPISIRELFIKNCRVGELQKQHAKMDYLYKTEALCGGAIFVNAISYKKAGMENLAFYGWASEDFERYNRWQILGYKIHKAKGVSYHLFHPRGNNSKFSHHKQFMNSEASVFATRASSAEELRERFK</sequence>
<accession>A0A0P0GP58</accession>
<gene>
    <name evidence="1" type="ORF">BcellWH2_02493</name>
</gene>
<dbReference type="InterPro" id="IPR029044">
    <property type="entry name" value="Nucleotide-diphossugar_trans"/>
</dbReference>
<proteinExistence type="predicted"/>
<dbReference type="PATRIC" id="fig|246787.4.peg.2566"/>
<reference evidence="1 2" key="1">
    <citation type="journal article" date="2015" name="Science">
        <title>Genetic determinants of in vivo fitness and diet responsiveness in multiple human gut Bacteroides.</title>
        <authorList>
            <person name="Wu M."/>
            <person name="McNulty N.P."/>
            <person name="Rodionov D.A."/>
            <person name="Khoroshkin M.S."/>
            <person name="Griffin N.W."/>
            <person name="Cheng J."/>
            <person name="Latreille P."/>
            <person name="Kerstetter R.A."/>
            <person name="Terrapon N."/>
            <person name="Henrissat B."/>
            <person name="Osterman A.L."/>
            <person name="Gordon J.I."/>
        </authorList>
    </citation>
    <scope>NUCLEOTIDE SEQUENCE [LARGE SCALE GENOMIC DNA]</scope>
    <source>
        <strain evidence="1 2">WH2</strain>
    </source>
</reference>
<evidence type="ECO:0000313" key="1">
    <source>
        <dbReference type="EMBL" id="ALJ59732.1"/>
    </source>
</evidence>
<dbReference type="EMBL" id="CP012801">
    <property type="protein sequence ID" value="ALJ59732.1"/>
    <property type="molecule type" value="Genomic_DNA"/>
</dbReference>
<dbReference type="Proteomes" id="UP000061809">
    <property type="component" value="Chromosome"/>
</dbReference>
<name>A0A0P0GP58_9BACE</name>
<dbReference type="SUPFAM" id="SSF53448">
    <property type="entry name" value="Nucleotide-diphospho-sugar transferases"/>
    <property type="match status" value="1"/>
</dbReference>
<organism evidence="1 2">
    <name type="scientific">Bacteroides cellulosilyticus</name>
    <dbReference type="NCBI Taxonomy" id="246787"/>
    <lineage>
        <taxon>Bacteria</taxon>
        <taxon>Pseudomonadati</taxon>
        <taxon>Bacteroidota</taxon>
        <taxon>Bacteroidia</taxon>
        <taxon>Bacteroidales</taxon>
        <taxon>Bacteroidaceae</taxon>
        <taxon>Bacteroides</taxon>
    </lineage>
</organism>
<dbReference type="KEGG" id="bcel:BcellWH2_02493"/>
<protein>
    <submittedName>
        <fullName evidence="1">Uncharacterized protein</fullName>
    </submittedName>
</protein>
<dbReference type="AlphaFoldDB" id="A0A0P0GP58"/>
<dbReference type="RefSeq" id="WP_029426155.1">
    <property type="nucleotide sequence ID" value="NZ_CP012801.1"/>
</dbReference>
<dbReference type="Gene3D" id="3.90.550.10">
    <property type="entry name" value="Spore Coat Polysaccharide Biosynthesis Protein SpsA, Chain A"/>
    <property type="match status" value="1"/>
</dbReference>
<evidence type="ECO:0000313" key="2">
    <source>
        <dbReference type="Proteomes" id="UP000061809"/>
    </source>
</evidence>